<feature type="compositionally biased region" description="Polar residues" evidence="1">
    <location>
        <begin position="101"/>
        <end position="112"/>
    </location>
</feature>
<feature type="compositionally biased region" description="Pro residues" evidence="1">
    <location>
        <begin position="126"/>
        <end position="138"/>
    </location>
</feature>
<accession>A0A8H6Y9G6</accession>
<evidence type="ECO:0000256" key="1">
    <source>
        <dbReference type="SAM" id="MobiDB-lite"/>
    </source>
</evidence>
<reference evidence="3" key="1">
    <citation type="submission" date="2020-05" db="EMBL/GenBank/DDBJ databases">
        <title>Mycena genomes resolve the evolution of fungal bioluminescence.</title>
        <authorList>
            <person name="Tsai I.J."/>
        </authorList>
    </citation>
    <scope>NUCLEOTIDE SEQUENCE</scope>
    <source>
        <strain evidence="3">CCC161011</strain>
    </source>
</reference>
<feature type="chain" id="PRO_5034180818" evidence="2">
    <location>
        <begin position="20"/>
        <end position="200"/>
    </location>
</feature>
<comment type="caution">
    <text evidence="3">The sequence shown here is derived from an EMBL/GenBank/DDBJ whole genome shotgun (WGS) entry which is preliminary data.</text>
</comment>
<name>A0A8H6Y9G6_9AGAR</name>
<evidence type="ECO:0000256" key="2">
    <source>
        <dbReference type="SAM" id="SignalP"/>
    </source>
</evidence>
<dbReference type="Proteomes" id="UP000620124">
    <property type="component" value="Unassembled WGS sequence"/>
</dbReference>
<dbReference type="OrthoDB" id="191192at2759"/>
<feature type="signal peptide" evidence="2">
    <location>
        <begin position="1"/>
        <end position="19"/>
    </location>
</feature>
<keyword evidence="4" id="KW-1185">Reference proteome</keyword>
<dbReference type="EMBL" id="JACAZI010000007">
    <property type="protein sequence ID" value="KAF7356835.1"/>
    <property type="molecule type" value="Genomic_DNA"/>
</dbReference>
<sequence length="200" mass="21374">MSIITSFCLRVFILRGLLAASVPFWCASSFSHDFSGLWADSAGLTRPPQEPTAITSPFCPSANHSTPRNFHAIITIKPRLHLSSNTSTAFNLSCAMSTSSKTTPGSPLSGANFNPLATHPFTSYSPPAPRAPPPPRNPAPTHSHNTTSRPTHSKPPKLSPAAGTPPIAAPVFVPYRPEAPQPELSQVLRRQPTGWKLPGQ</sequence>
<protein>
    <submittedName>
        <fullName evidence="3">Uncharacterized protein</fullName>
    </submittedName>
</protein>
<evidence type="ECO:0000313" key="4">
    <source>
        <dbReference type="Proteomes" id="UP000620124"/>
    </source>
</evidence>
<organism evidence="3 4">
    <name type="scientific">Mycena venus</name>
    <dbReference type="NCBI Taxonomy" id="2733690"/>
    <lineage>
        <taxon>Eukaryota</taxon>
        <taxon>Fungi</taxon>
        <taxon>Dikarya</taxon>
        <taxon>Basidiomycota</taxon>
        <taxon>Agaricomycotina</taxon>
        <taxon>Agaricomycetes</taxon>
        <taxon>Agaricomycetidae</taxon>
        <taxon>Agaricales</taxon>
        <taxon>Marasmiineae</taxon>
        <taxon>Mycenaceae</taxon>
        <taxon>Mycena</taxon>
    </lineage>
</organism>
<gene>
    <name evidence="3" type="ORF">MVEN_01019100</name>
</gene>
<proteinExistence type="predicted"/>
<evidence type="ECO:0000313" key="3">
    <source>
        <dbReference type="EMBL" id="KAF7356835.1"/>
    </source>
</evidence>
<dbReference type="AlphaFoldDB" id="A0A8H6Y9G6"/>
<feature type="region of interest" description="Disordered" evidence="1">
    <location>
        <begin position="101"/>
        <end position="200"/>
    </location>
</feature>
<keyword evidence="2" id="KW-0732">Signal</keyword>